<reference evidence="2" key="1">
    <citation type="submission" date="2022-03" db="EMBL/GenBank/DDBJ databases">
        <authorList>
            <person name="Lindestad O."/>
        </authorList>
    </citation>
    <scope>NUCLEOTIDE SEQUENCE</scope>
</reference>
<dbReference type="Gene3D" id="3.40.190.10">
    <property type="entry name" value="Periplasmic binding protein-like II"/>
    <property type="match status" value="1"/>
</dbReference>
<proteinExistence type="predicted"/>
<dbReference type="SUPFAM" id="SSF53850">
    <property type="entry name" value="Periplasmic binding protein-like II"/>
    <property type="match status" value="1"/>
</dbReference>
<evidence type="ECO:0000313" key="2">
    <source>
        <dbReference type="EMBL" id="CAH2215555.1"/>
    </source>
</evidence>
<name>A0A8S4QKK4_9NEOP</name>
<accession>A0A8S4QKK4</accession>
<keyword evidence="1" id="KW-1133">Transmembrane helix</keyword>
<dbReference type="AlphaFoldDB" id="A0A8S4QKK4"/>
<feature type="transmembrane region" description="Helical" evidence="1">
    <location>
        <begin position="88"/>
        <end position="114"/>
    </location>
</feature>
<organism evidence="2 3">
    <name type="scientific">Pararge aegeria aegeria</name>
    <dbReference type="NCBI Taxonomy" id="348720"/>
    <lineage>
        <taxon>Eukaryota</taxon>
        <taxon>Metazoa</taxon>
        <taxon>Ecdysozoa</taxon>
        <taxon>Arthropoda</taxon>
        <taxon>Hexapoda</taxon>
        <taxon>Insecta</taxon>
        <taxon>Pterygota</taxon>
        <taxon>Neoptera</taxon>
        <taxon>Endopterygota</taxon>
        <taxon>Lepidoptera</taxon>
        <taxon>Glossata</taxon>
        <taxon>Ditrysia</taxon>
        <taxon>Papilionoidea</taxon>
        <taxon>Nymphalidae</taxon>
        <taxon>Satyrinae</taxon>
        <taxon>Satyrini</taxon>
        <taxon>Parargina</taxon>
        <taxon>Pararge</taxon>
    </lineage>
</organism>
<gene>
    <name evidence="2" type="primary">jg5781</name>
    <name evidence="2" type="ORF">PAEG_LOCUS3687</name>
</gene>
<protein>
    <submittedName>
        <fullName evidence="2">Jg5781 protein</fullName>
    </submittedName>
</protein>
<dbReference type="OrthoDB" id="10262646at2759"/>
<evidence type="ECO:0000313" key="3">
    <source>
        <dbReference type="Proteomes" id="UP000838756"/>
    </source>
</evidence>
<comment type="caution">
    <text evidence="2">The sequence shown here is derived from an EMBL/GenBank/DDBJ whole genome shotgun (WGS) entry which is preliminary data.</text>
</comment>
<dbReference type="Proteomes" id="UP000838756">
    <property type="component" value="Unassembled WGS sequence"/>
</dbReference>
<keyword evidence="3" id="KW-1185">Reference proteome</keyword>
<keyword evidence="1" id="KW-0812">Transmembrane</keyword>
<keyword evidence="1" id="KW-0472">Membrane</keyword>
<evidence type="ECO:0000256" key="1">
    <source>
        <dbReference type="SAM" id="Phobius"/>
    </source>
</evidence>
<dbReference type="EMBL" id="CAKXAJ010011990">
    <property type="protein sequence ID" value="CAH2215555.1"/>
    <property type="molecule type" value="Genomic_DNA"/>
</dbReference>
<sequence length="130" mass="14888">MSYMVVKVCFDMLNASERRLFTHTWGYKDKNGNWQGMIDHLIKKEGDLGTIAIFTEDRMKAVDYISMIGSTSVRFAFREPPLALMENIFALPFTGAVWLAIFICVLGCAVFLFITSKWESSVSMVTYKIY</sequence>